<evidence type="ECO:0000256" key="2">
    <source>
        <dbReference type="SAM" id="MobiDB-lite"/>
    </source>
</evidence>
<dbReference type="InterPro" id="IPR050523">
    <property type="entry name" value="AKR_Detox_Biosynth"/>
</dbReference>
<dbReference type="SUPFAM" id="SSF51430">
    <property type="entry name" value="NAD(P)-linked oxidoreductase"/>
    <property type="match status" value="1"/>
</dbReference>
<dbReference type="Proteomes" id="UP000570514">
    <property type="component" value="Unassembled WGS sequence"/>
</dbReference>
<dbReference type="PANTHER" id="PTHR43364:SF18">
    <property type="entry name" value="OXIDOREDUCTASE"/>
    <property type="match status" value="1"/>
</dbReference>
<evidence type="ECO:0000256" key="1">
    <source>
        <dbReference type="ARBA" id="ARBA00023002"/>
    </source>
</evidence>
<protein>
    <submittedName>
        <fullName evidence="4">Aryl-alcohol dehydrogenase-like predicted oxidoreductase</fullName>
    </submittedName>
</protein>
<organism evidence="4 5">
    <name type="scientific">Rhizomicrobium palustre</name>
    <dbReference type="NCBI Taxonomy" id="189966"/>
    <lineage>
        <taxon>Bacteria</taxon>
        <taxon>Pseudomonadati</taxon>
        <taxon>Pseudomonadota</taxon>
        <taxon>Alphaproteobacteria</taxon>
        <taxon>Micropepsales</taxon>
        <taxon>Micropepsaceae</taxon>
        <taxon>Rhizomicrobium</taxon>
    </lineage>
</organism>
<accession>A0A846N207</accession>
<evidence type="ECO:0000259" key="3">
    <source>
        <dbReference type="Pfam" id="PF00248"/>
    </source>
</evidence>
<feature type="domain" description="NADP-dependent oxidoreductase" evidence="3">
    <location>
        <begin position="16"/>
        <end position="320"/>
    </location>
</feature>
<dbReference type="Pfam" id="PF00248">
    <property type="entry name" value="Aldo_ket_red"/>
    <property type="match status" value="1"/>
</dbReference>
<dbReference type="InterPro" id="IPR036812">
    <property type="entry name" value="NAD(P)_OxRdtase_dom_sf"/>
</dbReference>
<comment type="caution">
    <text evidence="4">The sequence shown here is derived from an EMBL/GenBank/DDBJ whole genome shotgun (WGS) entry which is preliminary data.</text>
</comment>
<name>A0A846N207_9PROT</name>
<dbReference type="EMBL" id="JAASRM010000001">
    <property type="protein sequence ID" value="NIK89341.1"/>
    <property type="molecule type" value="Genomic_DNA"/>
</dbReference>
<gene>
    <name evidence="4" type="ORF">FHS83_002659</name>
</gene>
<dbReference type="FunFam" id="3.20.20.100:FF:000004">
    <property type="entry name" value="Oxidoreductase, aldo/keto reductase"/>
    <property type="match status" value="1"/>
</dbReference>
<dbReference type="Gene3D" id="3.20.20.100">
    <property type="entry name" value="NADP-dependent oxidoreductase domain"/>
    <property type="match status" value="1"/>
</dbReference>
<dbReference type="GO" id="GO:0005829">
    <property type="term" value="C:cytosol"/>
    <property type="evidence" value="ECO:0007669"/>
    <property type="project" value="UniProtKB-ARBA"/>
</dbReference>
<dbReference type="PANTHER" id="PTHR43364">
    <property type="entry name" value="NADH-SPECIFIC METHYLGLYOXAL REDUCTASE-RELATED"/>
    <property type="match status" value="1"/>
</dbReference>
<dbReference type="GO" id="GO:0016491">
    <property type="term" value="F:oxidoreductase activity"/>
    <property type="evidence" value="ECO:0007669"/>
    <property type="project" value="UniProtKB-KW"/>
</dbReference>
<feature type="region of interest" description="Disordered" evidence="2">
    <location>
        <begin position="327"/>
        <end position="346"/>
    </location>
</feature>
<keyword evidence="1" id="KW-0560">Oxidoreductase</keyword>
<reference evidence="4 5" key="1">
    <citation type="submission" date="2020-03" db="EMBL/GenBank/DDBJ databases">
        <title>Genomic Encyclopedia of Type Strains, Phase IV (KMG-IV): sequencing the most valuable type-strain genomes for metagenomic binning, comparative biology and taxonomic classification.</title>
        <authorList>
            <person name="Goeker M."/>
        </authorList>
    </citation>
    <scope>NUCLEOTIDE SEQUENCE [LARGE SCALE GENOMIC DNA]</scope>
    <source>
        <strain evidence="4 5">DSM 19867</strain>
    </source>
</reference>
<dbReference type="InterPro" id="IPR023210">
    <property type="entry name" value="NADP_OxRdtase_dom"/>
</dbReference>
<evidence type="ECO:0000313" key="4">
    <source>
        <dbReference type="EMBL" id="NIK89341.1"/>
    </source>
</evidence>
<keyword evidence="5" id="KW-1185">Reference proteome</keyword>
<proteinExistence type="predicted"/>
<evidence type="ECO:0000313" key="5">
    <source>
        <dbReference type="Proteomes" id="UP000570514"/>
    </source>
</evidence>
<dbReference type="AlphaFoldDB" id="A0A846N207"/>
<dbReference type="CDD" id="cd19091">
    <property type="entry name" value="AKR_PsAKR"/>
    <property type="match status" value="1"/>
</dbReference>
<sequence length="346" mass="38102">MMRYRMLGNTGFFVSEICLGTMTFGGKGFFEAVGKVDQKTATSLVERALSAGVNFLDTADVYSEGMSEQLLGQALKDLGVKRSDVVIATKCYGRMSASPNAAGLSRGHIMDAVQESLERLQTDHIDLYQVHAQDLLTPVEEVMATLNDLVRRGLVRYAGVSNWQAWRIMKAQGLADKHGWARFESLQAYYSIAGRDLERDIAPMLNDQKMGLMVWSPLAGGILSGKFSRDGAGPEGARRSTFDFPPVNKERAFALVDAMREIGAKYGASPARVALAFVLSRPFVTTVITGVKTLEQLDDNLAATELELAPEDLKRLEELSALPSEYPGWMVERQNDPRRNPNTKKA</sequence>